<evidence type="ECO:0000313" key="2">
    <source>
        <dbReference type="Proteomes" id="UP000799324"/>
    </source>
</evidence>
<dbReference type="Proteomes" id="UP000799324">
    <property type="component" value="Unassembled WGS sequence"/>
</dbReference>
<dbReference type="AlphaFoldDB" id="A0A6A6SYI6"/>
<name>A0A6A6SYI6_9PLEO</name>
<proteinExistence type="predicted"/>
<dbReference type="EMBL" id="MU004393">
    <property type="protein sequence ID" value="KAF2652819.1"/>
    <property type="molecule type" value="Genomic_DNA"/>
</dbReference>
<accession>A0A6A6SYI6</accession>
<reference evidence="1" key="1">
    <citation type="journal article" date="2020" name="Stud. Mycol.">
        <title>101 Dothideomycetes genomes: a test case for predicting lifestyles and emergence of pathogens.</title>
        <authorList>
            <person name="Haridas S."/>
            <person name="Albert R."/>
            <person name="Binder M."/>
            <person name="Bloem J."/>
            <person name="Labutti K."/>
            <person name="Salamov A."/>
            <person name="Andreopoulos B."/>
            <person name="Baker S."/>
            <person name="Barry K."/>
            <person name="Bills G."/>
            <person name="Bluhm B."/>
            <person name="Cannon C."/>
            <person name="Castanera R."/>
            <person name="Culley D."/>
            <person name="Daum C."/>
            <person name="Ezra D."/>
            <person name="Gonzalez J."/>
            <person name="Henrissat B."/>
            <person name="Kuo A."/>
            <person name="Liang C."/>
            <person name="Lipzen A."/>
            <person name="Lutzoni F."/>
            <person name="Magnuson J."/>
            <person name="Mondo S."/>
            <person name="Nolan M."/>
            <person name="Ohm R."/>
            <person name="Pangilinan J."/>
            <person name="Park H.-J."/>
            <person name="Ramirez L."/>
            <person name="Alfaro M."/>
            <person name="Sun H."/>
            <person name="Tritt A."/>
            <person name="Yoshinaga Y."/>
            <person name="Zwiers L.-H."/>
            <person name="Turgeon B."/>
            <person name="Goodwin S."/>
            <person name="Spatafora J."/>
            <person name="Crous P."/>
            <person name="Grigoriev I."/>
        </authorList>
    </citation>
    <scope>NUCLEOTIDE SEQUENCE</scope>
    <source>
        <strain evidence="1">CBS 122681</strain>
    </source>
</reference>
<dbReference type="OrthoDB" id="3540210at2759"/>
<gene>
    <name evidence="1" type="ORF">K491DRAFT_30135</name>
</gene>
<keyword evidence="2" id="KW-1185">Reference proteome</keyword>
<evidence type="ECO:0000313" key="1">
    <source>
        <dbReference type="EMBL" id="KAF2652819.1"/>
    </source>
</evidence>
<organism evidence="1 2">
    <name type="scientific">Lophiostoma macrostomum CBS 122681</name>
    <dbReference type="NCBI Taxonomy" id="1314788"/>
    <lineage>
        <taxon>Eukaryota</taxon>
        <taxon>Fungi</taxon>
        <taxon>Dikarya</taxon>
        <taxon>Ascomycota</taxon>
        <taxon>Pezizomycotina</taxon>
        <taxon>Dothideomycetes</taxon>
        <taxon>Pleosporomycetidae</taxon>
        <taxon>Pleosporales</taxon>
        <taxon>Lophiostomataceae</taxon>
        <taxon>Lophiostoma</taxon>
    </lineage>
</organism>
<sequence>MRARPKQFASFLALSALLFSLFIGYQILAICASAIVGSSTVRSAHPYTGSWWPDILDAEHMMNTSLFPPVNDFHSVMSFRSFAYAGNCYEDDAKADGCARFSQPRLPYKEEHRALCPFVDTSMCLEGPHMAYRLDTGFLDSYVLGIIEESRVRFRLQKTCAPLVADGRYVRSVTIDDLGTRYVEYHYGDGWGIMQDGNKTLGEIVRDPMLLPEDIPRYSIRSVKLLFCSLVS</sequence>
<protein>
    <submittedName>
        <fullName evidence="1">Uncharacterized protein</fullName>
    </submittedName>
</protein>